<dbReference type="EnsemblMetazoa" id="G10384.1">
    <property type="protein sequence ID" value="G10384.1:cds"/>
    <property type="gene ID" value="G10384"/>
</dbReference>
<sequence length="59" mass="6989">GGCYILPMHHLKPMTNFQPFFNHWDKLFNTFCPFMKAGGVKTKELVEYERRVKEAKKAK</sequence>
<dbReference type="Proteomes" id="UP000005408">
    <property type="component" value="Unassembled WGS sequence"/>
</dbReference>
<evidence type="ECO:0000313" key="1">
    <source>
        <dbReference type="EnsemblMetazoa" id="G10384.1:cds"/>
    </source>
</evidence>
<evidence type="ECO:0000313" key="2">
    <source>
        <dbReference type="Proteomes" id="UP000005408"/>
    </source>
</evidence>
<keyword evidence="2" id="KW-1185">Reference proteome</keyword>
<reference evidence="1" key="1">
    <citation type="submission" date="2022-08" db="UniProtKB">
        <authorList>
            <consortium name="EnsemblMetazoa"/>
        </authorList>
    </citation>
    <scope>IDENTIFICATION</scope>
    <source>
        <strain evidence="1">05x7-T-G4-1.051#20</strain>
    </source>
</reference>
<proteinExistence type="predicted"/>
<organism evidence="1 2">
    <name type="scientific">Magallana gigas</name>
    <name type="common">Pacific oyster</name>
    <name type="synonym">Crassostrea gigas</name>
    <dbReference type="NCBI Taxonomy" id="29159"/>
    <lineage>
        <taxon>Eukaryota</taxon>
        <taxon>Metazoa</taxon>
        <taxon>Spiralia</taxon>
        <taxon>Lophotrochozoa</taxon>
        <taxon>Mollusca</taxon>
        <taxon>Bivalvia</taxon>
        <taxon>Autobranchia</taxon>
        <taxon>Pteriomorphia</taxon>
        <taxon>Ostreida</taxon>
        <taxon>Ostreoidea</taxon>
        <taxon>Ostreidae</taxon>
        <taxon>Magallana</taxon>
    </lineage>
</organism>
<dbReference type="AlphaFoldDB" id="A0A8W8HNT4"/>
<protein>
    <submittedName>
        <fullName evidence="1">Fatty acid hydroxylase domain-containing protein</fullName>
    </submittedName>
</protein>
<name>A0A8W8HNT4_MAGGI</name>
<accession>A0A8W8HNT4</accession>